<dbReference type="SMART" id="SM00220">
    <property type="entry name" value="S_TKc"/>
    <property type="match status" value="1"/>
</dbReference>
<dbReference type="GO" id="GO:0005524">
    <property type="term" value="F:ATP binding"/>
    <property type="evidence" value="ECO:0007669"/>
    <property type="project" value="UniProtKB-UniRule"/>
</dbReference>
<evidence type="ECO:0000256" key="5">
    <source>
        <dbReference type="ARBA" id="ARBA00022840"/>
    </source>
</evidence>
<dbReference type="Gene3D" id="3.30.200.20">
    <property type="entry name" value="Phosphorylase Kinase, domain 1"/>
    <property type="match status" value="1"/>
</dbReference>
<keyword evidence="5 6" id="KW-0067">ATP-binding</keyword>
<name>A0A8C9ZE19_SANLU</name>
<dbReference type="Ensembl" id="ENSSLUT00000037866.1">
    <property type="protein sequence ID" value="ENSSLUP00000036722.1"/>
    <property type="gene ID" value="ENSSLUG00000016341.1"/>
</dbReference>
<proteinExistence type="inferred from homology"/>
<feature type="binding site" evidence="6">
    <location>
        <position position="59"/>
    </location>
    <ligand>
        <name>ATP</name>
        <dbReference type="ChEBI" id="CHEBI:30616"/>
    </ligand>
</feature>
<evidence type="ECO:0000256" key="2">
    <source>
        <dbReference type="ARBA" id="ARBA00022679"/>
    </source>
</evidence>
<dbReference type="AlphaFoldDB" id="A0A8C9ZE19"/>
<reference evidence="9" key="2">
    <citation type="submission" date="2025-09" db="UniProtKB">
        <authorList>
            <consortium name="Ensembl"/>
        </authorList>
    </citation>
    <scope>IDENTIFICATION</scope>
</reference>
<sequence length="416" mass="47219">MAEKSCSSASLDTDLQVIRGSRLSSESSDYLVLDLIGQGAFAKVAKCVKSATNETVAVKIRKKRSATEAEEEDAILQKLRAFDPDTWHFVRWDSSFIYKAHLCQEFELLDMNLKEFVNMRHTSSLPLRDIRPILHQVATALQLLKSLGISHSDLKPENIMLVDHVRQPLKIKLIDFGSACDASKAEQGSCIQHRWYRAPETILGLPCNEAIDMWSLGCIAAELFLGFPLYPGSCDYERIWKITQTQGQLPGQFYRKTWPNMWKLMTPHEYGRIPWIDYKADLENFVELVKQMLQLDPTQRITPGQVLQHAFVTVSHLIDFCCPQISSLTSLIYESAKEILLRRDLPPQKIKESILAIKCDRHTFANWPRPPVASQLGECLCAAHTGAAFIFPLRLNKMSGHRDIAIHSTRSPTISR</sequence>
<dbReference type="InterPro" id="IPR011009">
    <property type="entry name" value="Kinase-like_dom_sf"/>
</dbReference>
<evidence type="ECO:0000256" key="3">
    <source>
        <dbReference type="ARBA" id="ARBA00022741"/>
    </source>
</evidence>
<evidence type="ECO:0000256" key="1">
    <source>
        <dbReference type="ARBA" id="ARBA00022527"/>
    </source>
</evidence>
<dbReference type="InterPro" id="IPR017441">
    <property type="entry name" value="Protein_kinase_ATP_BS"/>
</dbReference>
<dbReference type="GO" id="GO:0005634">
    <property type="term" value="C:nucleus"/>
    <property type="evidence" value="ECO:0007669"/>
    <property type="project" value="TreeGrafter"/>
</dbReference>
<keyword evidence="1 7" id="KW-0723">Serine/threonine-protein kinase</keyword>
<comment type="similarity">
    <text evidence="7">Belongs to the protein kinase superfamily.</text>
</comment>
<dbReference type="InterPro" id="IPR050494">
    <property type="entry name" value="Ser_Thr_dual-spec_kinase"/>
</dbReference>
<keyword evidence="2" id="KW-0808">Transferase</keyword>
<evidence type="ECO:0000259" key="8">
    <source>
        <dbReference type="PROSITE" id="PS50011"/>
    </source>
</evidence>
<keyword evidence="10" id="KW-1185">Reference proteome</keyword>
<evidence type="ECO:0000256" key="4">
    <source>
        <dbReference type="ARBA" id="ARBA00022777"/>
    </source>
</evidence>
<keyword evidence="4" id="KW-0418">Kinase</keyword>
<dbReference type="GeneTree" id="ENSGT00940000155356"/>
<keyword evidence="3 6" id="KW-0547">Nucleotide-binding</keyword>
<dbReference type="GO" id="GO:0004674">
    <property type="term" value="F:protein serine/threonine kinase activity"/>
    <property type="evidence" value="ECO:0007669"/>
    <property type="project" value="UniProtKB-KW"/>
</dbReference>
<evidence type="ECO:0000313" key="9">
    <source>
        <dbReference type="Ensembl" id="ENSSLUP00000036722.1"/>
    </source>
</evidence>
<dbReference type="PROSITE" id="PS50011">
    <property type="entry name" value="PROTEIN_KINASE_DOM"/>
    <property type="match status" value="1"/>
</dbReference>
<dbReference type="Gene3D" id="1.10.510.10">
    <property type="entry name" value="Transferase(Phosphotransferase) domain 1"/>
    <property type="match status" value="1"/>
</dbReference>
<feature type="domain" description="Protein kinase" evidence="8">
    <location>
        <begin position="30"/>
        <end position="312"/>
    </location>
</feature>
<organism evidence="9 10">
    <name type="scientific">Sander lucioperca</name>
    <name type="common">Pike-perch</name>
    <name type="synonym">Perca lucioperca</name>
    <dbReference type="NCBI Taxonomy" id="283035"/>
    <lineage>
        <taxon>Eukaryota</taxon>
        <taxon>Metazoa</taxon>
        <taxon>Chordata</taxon>
        <taxon>Craniata</taxon>
        <taxon>Vertebrata</taxon>
        <taxon>Euteleostomi</taxon>
        <taxon>Actinopterygii</taxon>
        <taxon>Neopterygii</taxon>
        <taxon>Teleostei</taxon>
        <taxon>Neoteleostei</taxon>
        <taxon>Acanthomorphata</taxon>
        <taxon>Eupercaria</taxon>
        <taxon>Perciformes</taxon>
        <taxon>Percoidei</taxon>
        <taxon>Percidae</taxon>
        <taxon>Luciopercinae</taxon>
        <taxon>Sander</taxon>
    </lineage>
</organism>
<evidence type="ECO:0000256" key="7">
    <source>
        <dbReference type="RuleBase" id="RU000304"/>
    </source>
</evidence>
<evidence type="ECO:0000313" key="10">
    <source>
        <dbReference type="Proteomes" id="UP000694568"/>
    </source>
</evidence>
<dbReference type="Pfam" id="PF00069">
    <property type="entry name" value="Pkinase"/>
    <property type="match status" value="1"/>
</dbReference>
<dbReference type="Proteomes" id="UP000694568">
    <property type="component" value="Unplaced"/>
</dbReference>
<dbReference type="PANTHER" id="PTHR24058">
    <property type="entry name" value="DUAL SPECIFICITY PROTEIN KINASE"/>
    <property type="match status" value="1"/>
</dbReference>
<dbReference type="InterPro" id="IPR000719">
    <property type="entry name" value="Prot_kinase_dom"/>
</dbReference>
<evidence type="ECO:0000256" key="6">
    <source>
        <dbReference type="PROSITE-ProRule" id="PRU10141"/>
    </source>
</evidence>
<reference evidence="9" key="1">
    <citation type="submission" date="2025-08" db="UniProtKB">
        <authorList>
            <consortium name="Ensembl"/>
        </authorList>
    </citation>
    <scope>IDENTIFICATION</scope>
</reference>
<dbReference type="InterPro" id="IPR008271">
    <property type="entry name" value="Ser/Thr_kinase_AS"/>
</dbReference>
<dbReference type="PROSITE" id="PS00107">
    <property type="entry name" value="PROTEIN_KINASE_ATP"/>
    <property type="match status" value="1"/>
</dbReference>
<accession>A0A8C9ZE19</accession>
<dbReference type="GO" id="GO:0004713">
    <property type="term" value="F:protein tyrosine kinase activity"/>
    <property type="evidence" value="ECO:0007669"/>
    <property type="project" value="TreeGrafter"/>
</dbReference>
<protein>
    <recommendedName>
        <fullName evidence="8">Protein kinase domain-containing protein</fullName>
    </recommendedName>
</protein>
<dbReference type="SUPFAM" id="SSF56112">
    <property type="entry name" value="Protein kinase-like (PK-like)"/>
    <property type="match status" value="1"/>
</dbReference>
<dbReference type="GO" id="GO:0005737">
    <property type="term" value="C:cytoplasm"/>
    <property type="evidence" value="ECO:0007669"/>
    <property type="project" value="TreeGrafter"/>
</dbReference>
<dbReference type="PANTHER" id="PTHR24058:SF17">
    <property type="entry name" value="HOMEODOMAIN INTERACTING PROTEIN KINASE, ISOFORM D"/>
    <property type="match status" value="1"/>
</dbReference>
<dbReference type="PROSITE" id="PS00108">
    <property type="entry name" value="PROTEIN_KINASE_ST"/>
    <property type="match status" value="1"/>
</dbReference>